<evidence type="ECO:0000313" key="3">
    <source>
        <dbReference type="Proteomes" id="UP000242146"/>
    </source>
</evidence>
<reference evidence="2 3" key="1">
    <citation type="submission" date="2016-07" db="EMBL/GenBank/DDBJ databases">
        <title>Pervasive Adenine N6-methylation of Active Genes in Fungi.</title>
        <authorList>
            <consortium name="DOE Joint Genome Institute"/>
            <person name="Mondo S.J."/>
            <person name="Dannebaum R.O."/>
            <person name="Kuo R.C."/>
            <person name="Labutti K."/>
            <person name="Haridas S."/>
            <person name="Kuo A."/>
            <person name="Salamov A."/>
            <person name="Ahrendt S.R."/>
            <person name="Lipzen A."/>
            <person name="Sullivan W."/>
            <person name="Andreopoulos W.B."/>
            <person name="Clum A."/>
            <person name="Lindquist E."/>
            <person name="Daum C."/>
            <person name="Ramamoorthy G.K."/>
            <person name="Gryganskyi A."/>
            <person name="Culley D."/>
            <person name="Magnuson J.K."/>
            <person name="James T.Y."/>
            <person name="O'Malley M.A."/>
            <person name="Stajich J.E."/>
            <person name="Spatafora J.W."/>
            <person name="Visel A."/>
            <person name="Grigoriev I.V."/>
        </authorList>
    </citation>
    <scope>NUCLEOTIDE SEQUENCE [LARGE SCALE GENOMIC DNA]</scope>
    <source>
        <strain evidence="2 3">NRRL 3301</strain>
    </source>
</reference>
<sequence>MRHRSTENINTPRRNITTPEEASQHTPTSTASCRGDYPWIVSGYHKISFSDGHTFSSVTTKWEFLPRYSARCVCPPSIAPRRSPLRFGQ</sequence>
<comment type="caution">
    <text evidence="2">The sequence shown here is derived from an EMBL/GenBank/DDBJ whole genome shotgun (WGS) entry which is preliminary data.</text>
</comment>
<feature type="region of interest" description="Disordered" evidence="1">
    <location>
        <begin position="1"/>
        <end position="31"/>
    </location>
</feature>
<feature type="compositionally biased region" description="Polar residues" evidence="1">
    <location>
        <begin position="7"/>
        <end position="31"/>
    </location>
</feature>
<gene>
    <name evidence="2" type="ORF">DM01DRAFT_1186744</name>
</gene>
<dbReference type="EMBL" id="MCGT01000005">
    <property type="protein sequence ID" value="ORX59467.1"/>
    <property type="molecule type" value="Genomic_DNA"/>
</dbReference>
<dbReference type="PROSITE" id="PS51257">
    <property type="entry name" value="PROKAR_LIPOPROTEIN"/>
    <property type="match status" value="1"/>
</dbReference>
<keyword evidence="3" id="KW-1185">Reference proteome</keyword>
<proteinExistence type="predicted"/>
<dbReference type="AlphaFoldDB" id="A0A1X2GQN3"/>
<name>A0A1X2GQN3_9FUNG</name>
<protein>
    <submittedName>
        <fullName evidence="2">Uncharacterized protein</fullName>
    </submittedName>
</protein>
<evidence type="ECO:0000256" key="1">
    <source>
        <dbReference type="SAM" id="MobiDB-lite"/>
    </source>
</evidence>
<organism evidence="2 3">
    <name type="scientific">Hesseltinella vesiculosa</name>
    <dbReference type="NCBI Taxonomy" id="101127"/>
    <lineage>
        <taxon>Eukaryota</taxon>
        <taxon>Fungi</taxon>
        <taxon>Fungi incertae sedis</taxon>
        <taxon>Mucoromycota</taxon>
        <taxon>Mucoromycotina</taxon>
        <taxon>Mucoromycetes</taxon>
        <taxon>Mucorales</taxon>
        <taxon>Cunninghamellaceae</taxon>
        <taxon>Hesseltinella</taxon>
    </lineage>
</organism>
<accession>A0A1X2GQN3</accession>
<dbReference type="Proteomes" id="UP000242146">
    <property type="component" value="Unassembled WGS sequence"/>
</dbReference>
<evidence type="ECO:0000313" key="2">
    <source>
        <dbReference type="EMBL" id="ORX59467.1"/>
    </source>
</evidence>